<name>A0ABU6SWG5_9FABA</name>
<evidence type="ECO:0000313" key="1">
    <source>
        <dbReference type="EMBL" id="MED6140797.1"/>
    </source>
</evidence>
<comment type="caution">
    <text evidence="1">The sequence shown here is derived from an EMBL/GenBank/DDBJ whole genome shotgun (WGS) entry which is preliminary data.</text>
</comment>
<keyword evidence="2" id="KW-1185">Reference proteome</keyword>
<reference evidence="1 2" key="1">
    <citation type="journal article" date="2023" name="Plants (Basel)">
        <title>Bridging the Gap: Combining Genomics and Transcriptomics Approaches to Understand Stylosanthes scabra, an Orphan Legume from the Brazilian Caatinga.</title>
        <authorList>
            <person name="Ferreira-Neto J.R.C."/>
            <person name="da Silva M.D."/>
            <person name="Binneck E."/>
            <person name="de Melo N.F."/>
            <person name="da Silva R.H."/>
            <person name="de Melo A.L.T.M."/>
            <person name="Pandolfi V."/>
            <person name="Bustamante F.O."/>
            <person name="Brasileiro-Vidal A.C."/>
            <person name="Benko-Iseppon A.M."/>
        </authorList>
    </citation>
    <scope>NUCLEOTIDE SEQUENCE [LARGE SCALE GENOMIC DNA]</scope>
    <source>
        <tissue evidence="1">Leaves</tissue>
    </source>
</reference>
<protein>
    <submittedName>
        <fullName evidence="1">Uncharacterized protein</fullName>
    </submittedName>
</protein>
<accession>A0ABU6SWG5</accession>
<organism evidence="1 2">
    <name type="scientific">Stylosanthes scabra</name>
    <dbReference type="NCBI Taxonomy" id="79078"/>
    <lineage>
        <taxon>Eukaryota</taxon>
        <taxon>Viridiplantae</taxon>
        <taxon>Streptophyta</taxon>
        <taxon>Embryophyta</taxon>
        <taxon>Tracheophyta</taxon>
        <taxon>Spermatophyta</taxon>
        <taxon>Magnoliopsida</taxon>
        <taxon>eudicotyledons</taxon>
        <taxon>Gunneridae</taxon>
        <taxon>Pentapetalae</taxon>
        <taxon>rosids</taxon>
        <taxon>fabids</taxon>
        <taxon>Fabales</taxon>
        <taxon>Fabaceae</taxon>
        <taxon>Papilionoideae</taxon>
        <taxon>50 kb inversion clade</taxon>
        <taxon>dalbergioids sensu lato</taxon>
        <taxon>Dalbergieae</taxon>
        <taxon>Pterocarpus clade</taxon>
        <taxon>Stylosanthes</taxon>
    </lineage>
</organism>
<sequence length="58" mass="6536">MAVEVGNGLRKTLWDYTIPRTASYGSSIVHPVVEANDFELKPSLIKLIQQDQFYGNPQ</sequence>
<evidence type="ECO:0000313" key="2">
    <source>
        <dbReference type="Proteomes" id="UP001341840"/>
    </source>
</evidence>
<gene>
    <name evidence="1" type="ORF">PIB30_096953</name>
</gene>
<dbReference type="Proteomes" id="UP001341840">
    <property type="component" value="Unassembled WGS sequence"/>
</dbReference>
<dbReference type="EMBL" id="JASCZI010062759">
    <property type="protein sequence ID" value="MED6140797.1"/>
    <property type="molecule type" value="Genomic_DNA"/>
</dbReference>
<proteinExistence type="predicted"/>
<feature type="non-terminal residue" evidence="1">
    <location>
        <position position="58"/>
    </location>
</feature>